<feature type="transmembrane region" description="Helical" evidence="1">
    <location>
        <begin position="20"/>
        <end position="42"/>
    </location>
</feature>
<name>A0ABV9XVZ2_9PSEU</name>
<evidence type="ECO:0000256" key="1">
    <source>
        <dbReference type="SAM" id="Phobius"/>
    </source>
</evidence>
<comment type="caution">
    <text evidence="3">The sequence shown here is derived from an EMBL/GenBank/DDBJ whole genome shotgun (WGS) entry which is preliminary data.</text>
</comment>
<accession>A0ABV9XVZ2</accession>
<dbReference type="Proteomes" id="UP001595833">
    <property type="component" value="Unassembled WGS sequence"/>
</dbReference>
<proteinExistence type="predicted"/>
<dbReference type="EMBL" id="JBHSJB010000011">
    <property type="protein sequence ID" value="MFC5054560.1"/>
    <property type="molecule type" value="Genomic_DNA"/>
</dbReference>
<evidence type="ECO:0000313" key="4">
    <source>
        <dbReference type="Proteomes" id="UP001595833"/>
    </source>
</evidence>
<dbReference type="RefSeq" id="WP_344034136.1">
    <property type="nucleotide sequence ID" value="NZ_BAAAKE010000001.1"/>
</dbReference>
<keyword evidence="1" id="KW-0472">Membrane</keyword>
<gene>
    <name evidence="3" type="ORF">ACFPFM_12445</name>
</gene>
<keyword evidence="4" id="KW-1185">Reference proteome</keyword>
<evidence type="ECO:0000313" key="3">
    <source>
        <dbReference type="EMBL" id="MFC5054560.1"/>
    </source>
</evidence>
<sequence>MSGVRRWWPGDDRGTASVLAVAVAGVWFGLVLVGVHVGAAVVDRHRVAAAADLAALAAAGHLVAGVGAACGQAEAVVGRMGGRLAGCEVDGWEVSVRVVGEPSVVGGTRLFGGRPLFGAPSARARAGPAEG</sequence>
<reference evidence="4" key="1">
    <citation type="journal article" date="2019" name="Int. J. Syst. Evol. Microbiol.">
        <title>The Global Catalogue of Microorganisms (GCM) 10K type strain sequencing project: providing services to taxonomists for standard genome sequencing and annotation.</title>
        <authorList>
            <consortium name="The Broad Institute Genomics Platform"/>
            <consortium name="The Broad Institute Genome Sequencing Center for Infectious Disease"/>
            <person name="Wu L."/>
            <person name="Ma J."/>
        </authorList>
    </citation>
    <scope>NUCLEOTIDE SEQUENCE [LARGE SCALE GENOMIC DNA]</scope>
    <source>
        <strain evidence="4">KCTC 12848</strain>
    </source>
</reference>
<keyword evidence="1" id="KW-1133">Transmembrane helix</keyword>
<keyword evidence="1" id="KW-0812">Transmembrane</keyword>
<dbReference type="Pfam" id="PF13400">
    <property type="entry name" value="Tad"/>
    <property type="match status" value="1"/>
</dbReference>
<dbReference type="NCBIfam" id="TIGR03816">
    <property type="entry name" value="tadE_like_DECH"/>
    <property type="match status" value="1"/>
</dbReference>
<evidence type="ECO:0000259" key="2">
    <source>
        <dbReference type="Pfam" id="PF13400"/>
    </source>
</evidence>
<dbReference type="InterPro" id="IPR021202">
    <property type="entry name" value="Rv3654c-like"/>
</dbReference>
<feature type="domain" description="Putative Flp pilus-assembly TadG-like N-terminal" evidence="2">
    <location>
        <begin position="14"/>
        <end position="60"/>
    </location>
</feature>
<organism evidence="3 4">
    <name type="scientific">Saccharothrix xinjiangensis</name>
    <dbReference type="NCBI Taxonomy" id="204798"/>
    <lineage>
        <taxon>Bacteria</taxon>
        <taxon>Bacillati</taxon>
        <taxon>Actinomycetota</taxon>
        <taxon>Actinomycetes</taxon>
        <taxon>Pseudonocardiales</taxon>
        <taxon>Pseudonocardiaceae</taxon>
        <taxon>Saccharothrix</taxon>
    </lineage>
</organism>
<protein>
    <submittedName>
        <fullName evidence="3">Rv3654c family TadE-like protein</fullName>
    </submittedName>
</protein>
<dbReference type="InterPro" id="IPR028087">
    <property type="entry name" value="Tad_N"/>
</dbReference>